<keyword evidence="2" id="KW-1185">Reference proteome</keyword>
<gene>
    <name evidence="1" type="primary">tcmP</name>
    <name evidence="1" type="ORF">FEM03_07330</name>
</gene>
<proteinExistence type="predicted"/>
<dbReference type="AlphaFoldDB" id="A0A5R8KH77"/>
<name>A0A5R8KH77_9BACT</name>
<organism evidence="1 2">
    <name type="scientific">Phragmitibacter flavus</name>
    <dbReference type="NCBI Taxonomy" id="2576071"/>
    <lineage>
        <taxon>Bacteria</taxon>
        <taxon>Pseudomonadati</taxon>
        <taxon>Verrucomicrobiota</taxon>
        <taxon>Verrucomicrobiia</taxon>
        <taxon>Verrucomicrobiales</taxon>
        <taxon>Verrucomicrobiaceae</taxon>
        <taxon>Phragmitibacter</taxon>
    </lineage>
</organism>
<dbReference type="NCBIfam" id="TIGR04474">
    <property type="entry name" value="tcm_partner"/>
    <property type="match status" value="1"/>
</dbReference>
<comment type="caution">
    <text evidence="1">The sequence shown here is derived from an EMBL/GenBank/DDBJ whole genome shotgun (WGS) entry which is preliminary data.</text>
</comment>
<evidence type="ECO:0000313" key="2">
    <source>
        <dbReference type="Proteomes" id="UP000306196"/>
    </source>
</evidence>
<sequence length="313" mass="36364">MDLTDRKPRDWEEPSLFDLQAFEGSKPERDKSCLTTNLWTHQKALLIARYLHSFLSVTKNGIYIDAFSGPQDIVTEDTSWAARQVLEQKSNFLGRACLFELDEDKIPILEQLRKKYCQGFTRLWKRQVMVVKGDCNVTIPAYLKGHRIKPKQATFALLDQRTHECTWALVKNLATHKKGGHKIEIFYFVAQHWMNRSVKSSTTAVKLAEIEAWWGGKGWKEFIELSSWDRAEKMQERFQNELGYKYTKAFPMKSNGNDGNIMFWLIHASDHPRAIPLMATAYRSIGLKISDEQWNQTKLEDLLTQFGNESPVR</sequence>
<evidence type="ECO:0000313" key="1">
    <source>
        <dbReference type="EMBL" id="TLD71335.1"/>
    </source>
</evidence>
<dbReference type="Proteomes" id="UP000306196">
    <property type="component" value="Unassembled WGS sequence"/>
</dbReference>
<reference evidence="1 2" key="1">
    <citation type="submission" date="2019-05" db="EMBL/GenBank/DDBJ databases">
        <title>Verrucobacter flavum gen. nov., sp. nov. a new member of the family Verrucomicrobiaceae.</title>
        <authorList>
            <person name="Szuroczki S."/>
            <person name="Abbaszade G."/>
            <person name="Szabo A."/>
            <person name="Felfoldi T."/>
            <person name="Schumann P."/>
            <person name="Boka K."/>
            <person name="Keki Z."/>
            <person name="Toumi M."/>
            <person name="Toth E."/>
        </authorList>
    </citation>
    <scope>NUCLEOTIDE SEQUENCE [LARGE SCALE GENOMIC DNA]</scope>
    <source>
        <strain evidence="1 2">MG-N-17</strain>
    </source>
</reference>
<accession>A0A5R8KH77</accession>
<dbReference type="EMBL" id="VAUV01000005">
    <property type="protein sequence ID" value="TLD71335.1"/>
    <property type="molecule type" value="Genomic_DNA"/>
</dbReference>
<protein>
    <submittedName>
        <fullName evidence="1">Three-Cys-motif partner protein TcmP</fullName>
    </submittedName>
</protein>
<dbReference type="InterPro" id="IPR031009">
    <property type="entry name" value="Tcm_partner"/>
</dbReference>
<dbReference type="OrthoDB" id="8445532at2"/>
<dbReference type="RefSeq" id="WP_138085548.1">
    <property type="nucleotide sequence ID" value="NZ_VAUV01000005.1"/>
</dbReference>